<dbReference type="InterPro" id="IPR051132">
    <property type="entry name" value="3-5_Exonuclease_domain"/>
</dbReference>
<evidence type="ECO:0000256" key="1">
    <source>
        <dbReference type="ARBA" id="ARBA00022722"/>
    </source>
</evidence>
<evidence type="ECO:0000259" key="4">
    <source>
        <dbReference type="Pfam" id="PF01612"/>
    </source>
</evidence>
<comment type="caution">
    <text evidence="5">The sequence shown here is derived from an EMBL/GenBank/DDBJ whole genome shotgun (WGS) entry which is preliminary data.</text>
</comment>
<feature type="region of interest" description="Disordered" evidence="3">
    <location>
        <begin position="202"/>
        <end position="242"/>
    </location>
</feature>
<dbReference type="Pfam" id="PF01612">
    <property type="entry name" value="DNA_pol_A_exo1"/>
    <property type="match status" value="1"/>
</dbReference>
<feature type="region of interest" description="Disordered" evidence="3">
    <location>
        <begin position="94"/>
        <end position="150"/>
    </location>
</feature>
<dbReference type="PANTHER" id="PTHR13620">
    <property type="entry name" value="3-5 EXONUCLEASE"/>
    <property type="match status" value="1"/>
</dbReference>
<keyword evidence="1" id="KW-0540">Nuclease</keyword>
<sequence length="1460" mass="163652">MQWINPPMHRVFGAPATTTAARLSAGHQCQAGDARIYNMPAVTTDNMVPRDDDLPTAEEEAIRLPSNRPLDHRWDRSRGIVFATTRRSLDLTWTPSKGVTFSTPQAQSRSYSARRLGSSAPPSRSANPVTQSTKDSLYDNPHRAPPVLLSSHNEKIAALRDEISSLTTQREELIAAAWARAGTEALKQARFERLEQERLRDQSAAQRRIKQCEQDMADERRNNENRMSAARSQMQRSSAATVRKATDLEQYIKQLQQEMQYSDEEHARKLAGERQALQRQHNDEVQLLTRERKLRESERQTYSRYRKVWFELDDSSALFHRPIRDIEEIYYRAMKRAEFQPAYSSRMDQINPLLRRTQAQLFERLDASLRESAERARDSGQALKTLRLEQRDVTNVFKGFGHDSRALTRSLRLSNPSKSSAAGVAYYMANEKPFRERRDRLDKDIASLKLRIASKGNKVAALRDTKELMDLQEARRVVTNFAFAHTLLRDTEIFRALLTDNIVAKEVFVTTETANGMLIKIVREWNEINEDDNTAAYIEQSVRSTYLDDTAELREKLRHFEGLVRKRAVLQQQLGQIPVGREAELNAVIQERLTLKRVAERTVFDKLTFSGRPSSFVRSSSAPASRTLELSKSEDVEDEAPAEPRTRRLARRRSVPSRARSSPAPSTSVTPNLEREKEAAALLRKLKARLQTLESGPEYDGILIEQAALRKEYHALQLSRTEKNKVTHINAVRRGKVEVAKINPNGLDSASSDQPKIRWVEGRRCLVKVDGDVFQPNKAAVGSTTSQAPTLSTFNIRPTATLQAAHAFGTAGSRGFHGTTEAWSGVGQESMKRSSQLRESHDVFLAPAAGDGNRTNAGRREGDYRTDSPATPSTKSQSLSSPSLISAARQQSLPISHDLEPASDLDPMADSLETPMSGPAGPSAPSSNESQTSNPDFMTTTTYRIPVADYREAVKSSLNTSAAYWSYHMYKNAAGDAPTVHYCTKLDQAERVLQQHFLGQPVLGFDIEWEQRARKESAAKQNVSLVQIACEDRICLIHVAIFAGTSIEQLVPGTLREILESNHIVKAGVNIGGDARRMREYLGVNMRAQFELCPLFKLVTFARKDVNWTMKGAGLAAQVQAVLLLPMLKGDVRTSSWSRKLSKEQADYSASDAYAGFQLFHALEAKRLKMDPMPPRPAFRELEMPLVFGDGTVLPTPGRKLARAYAAGEAVAGEVEEDAEDVFFDAVETLNTYQLEADANAMGGPASSRAVSYPALPVSDPDTELTSEVHPPPNEIAFKPTTTTDWQSSDQGNSTALSALAISCQTASERRTASIELYRAKDWLATFKAEYPTTQAMDPGLLAYHIWHFQRHDVPETATLLAHTPLAQTTVASLILEALRREEVLVREVVLEFRLREVLEMLPQAVWGRYEGVLASQRAHSERREERAQAASAEAMRESLRRVPMSRWRDWKHGSGGEWE</sequence>
<evidence type="ECO:0000313" key="5">
    <source>
        <dbReference type="EMBL" id="KAK0325937.1"/>
    </source>
</evidence>
<feature type="compositionally biased region" description="Polar residues" evidence="3">
    <location>
        <begin position="928"/>
        <end position="938"/>
    </location>
</feature>
<feature type="compositionally biased region" description="Low complexity" evidence="3">
    <location>
        <begin position="656"/>
        <end position="671"/>
    </location>
</feature>
<evidence type="ECO:0000256" key="2">
    <source>
        <dbReference type="ARBA" id="ARBA00022801"/>
    </source>
</evidence>
<feature type="domain" description="3'-5' exonuclease" evidence="4">
    <location>
        <begin position="983"/>
        <end position="1165"/>
    </location>
</feature>
<name>A0AAN6FWW7_9PEZI</name>
<reference evidence="5" key="1">
    <citation type="submission" date="2021-12" db="EMBL/GenBank/DDBJ databases">
        <title>Black yeast isolated from Biological Soil Crust.</title>
        <authorList>
            <person name="Kurbessoian T."/>
        </authorList>
    </citation>
    <scope>NUCLEOTIDE SEQUENCE</scope>
    <source>
        <strain evidence="5">CCFEE 5208</strain>
    </source>
</reference>
<evidence type="ECO:0000313" key="6">
    <source>
        <dbReference type="Proteomes" id="UP001168146"/>
    </source>
</evidence>
<feature type="compositionally biased region" description="Basic and acidic residues" evidence="3">
    <location>
        <begin position="210"/>
        <end position="224"/>
    </location>
</feature>
<feature type="compositionally biased region" description="Low complexity" evidence="3">
    <location>
        <begin position="226"/>
        <end position="240"/>
    </location>
</feature>
<proteinExistence type="predicted"/>
<dbReference type="GO" id="GO:0008408">
    <property type="term" value="F:3'-5' exonuclease activity"/>
    <property type="evidence" value="ECO:0007669"/>
    <property type="project" value="InterPro"/>
</dbReference>
<feature type="compositionally biased region" description="Basic and acidic residues" evidence="3">
    <location>
        <begin position="830"/>
        <end position="842"/>
    </location>
</feature>
<dbReference type="GO" id="GO:0005737">
    <property type="term" value="C:cytoplasm"/>
    <property type="evidence" value="ECO:0007669"/>
    <property type="project" value="TreeGrafter"/>
</dbReference>
<dbReference type="InterPro" id="IPR036397">
    <property type="entry name" value="RNaseH_sf"/>
</dbReference>
<feature type="compositionally biased region" description="Low complexity" evidence="3">
    <location>
        <begin position="915"/>
        <end position="927"/>
    </location>
</feature>
<dbReference type="SUPFAM" id="SSF53098">
    <property type="entry name" value="Ribonuclease H-like"/>
    <property type="match status" value="1"/>
</dbReference>
<dbReference type="GO" id="GO:0003676">
    <property type="term" value="F:nucleic acid binding"/>
    <property type="evidence" value="ECO:0007669"/>
    <property type="project" value="InterPro"/>
</dbReference>
<accession>A0AAN6FWW7</accession>
<feature type="compositionally biased region" description="Low complexity" evidence="3">
    <location>
        <begin position="871"/>
        <end position="886"/>
    </location>
</feature>
<protein>
    <recommendedName>
        <fullName evidence="4">3'-5' exonuclease domain-containing protein</fullName>
    </recommendedName>
</protein>
<keyword evidence="2" id="KW-0378">Hydrolase</keyword>
<dbReference type="GO" id="GO:0006139">
    <property type="term" value="P:nucleobase-containing compound metabolic process"/>
    <property type="evidence" value="ECO:0007669"/>
    <property type="project" value="InterPro"/>
</dbReference>
<feature type="region of interest" description="Disordered" evidence="3">
    <location>
        <begin position="819"/>
        <end position="938"/>
    </location>
</feature>
<dbReference type="PANTHER" id="PTHR13620:SF104">
    <property type="entry name" value="EXONUCLEASE 3'-5' DOMAIN-CONTAINING PROTEIN 2"/>
    <property type="match status" value="1"/>
</dbReference>
<dbReference type="Proteomes" id="UP001168146">
    <property type="component" value="Unassembled WGS sequence"/>
</dbReference>
<feature type="region of interest" description="Disordered" evidence="3">
    <location>
        <begin position="613"/>
        <end position="675"/>
    </location>
</feature>
<dbReference type="Gene3D" id="3.30.420.10">
    <property type="entry name" value="Ribonuclease H-like superfamily/Ribonuclease H"/>
    <property type="match status" value="1"/>
</dbReference>
<organism evidence="5 6">
    <name type="scientific">Friedmanniomyces endolithicus</name>
    <dbReference type="NCBI Taxonomy" id="329885"/>
    <lineage>
        <taxon>Eukaryota</taxon>
        <taxon>Fungi</taxon>
        <taxon>Dikarya</taxon>
        <taxon>Ascomycota</taxon>
        <taxon>Pezizomycotina</taxon>
        <taxon>Dothideomycetes</taxon>
        <taxon>Dothideomycetidae</taxon>
        <taxon>Mycosphaerellales</taxon>
        <taxon>Teratosphaeriaceae</taxon>
        <taxon>Friedmanniomyces</taxon>
    </lineage>
</organism>
<dbReference type="InterPro" id="IPR002562">
    <property type="entry name" value="3'-5'_exonuclease_dom"/>
</dbReference>
<evidence type="ECO:0000256" key="3">
    <source>
        <dbReference type="SAM" id="MobiDB-lite"/>
    </source>
</evidence>
<feature type="compositionally biased region" description="Polar residues" evidence="3">
    <location>
        <begin position="120"/>
        <end position="135"/>
    </location>
</feature>
<dbReference type="EMBL" id="JASUXU010000005">
    <property type="protein sequence ID" value="KAK0325937.1"/>
    <property type="molecule type" value="Genomic_DNA"/>
</dbReference>
<dbReference type="InterPro" id="IPR012337">
    <property type="entry name" value="RNaseH-like_sf"/>
</dbReference>
<dbReference type="GO" id="GO:0005634">
    <property type="term" value="C:nucleus"/>
    <property type="evidence" value="ECO:0007669"/>
    <property type="project" value="TreeGrafter"/>
</dbReference>
<dbReference type="CDD" id="cd06141">
    <property type="entry name" value="WRN_exo"/>
    <property type="match status" value="1"/>
</dbReference>
<feature type="compositionally biased region" description="Polar residues" evidence="3">
    <location>
        <begin position="94"/>
        <end position="111"/>
    </location>
</feature>
<gene>
    <name evidence="5" type="ORF">LTR82_002682</name>
</gene>
<feature type="compositionally biased region" description="Low complexity" evidence="3">
    <location>
        <begin position="613"/>
        <end position="625"/>
    </location>
</feature>